<protein>
    <recommendedName>
        <fullName evidence="6">sulfite oxidase</fullName>
        <ecNumber evidence="6">1.8.3.1</ecNumber>
    </recommendedName>
</protein>
<sequence length="609" mass="68121">MLRVIRLPYKRDMKTSAFTIACLPPIKSYFSGRRSKYSYKIVNKRNMFSSSIIPTAIFIFGGTLYFGWHTYKFVKVPHAGVKQLSKAMNVSTESQRVITPEELARHRTLDDGGIWMSFLGKVYDVTDFVESHPGGDKILLAAGGDVSPFWSIYAFHYESHVTEMLKEFYIGDLTVTTPSEDGLRKGPYANEPERHPALLTLSHAPHNAETPPELIPDHPVTPTKLFFVRNHLPVPDIKPEEHELKISSQSLSDNHTKMEVLLKLDTLKKEFPRHKVICTIVCAGNRRSEMANEDAVEAKTSGRRPIIRGLSWKHSAISTAEWTGVYLRDVLVKYLTPDETTYSDDELLELFKKAGIQHVQFVGADVDPSIGAFGSSLPIDWALDPNKEVLLAFDINGVPLDRDHGAPLRVVVPGSIGARQVKWLTEIILSDEASPSYWFVEDYKIARPKPDGEQTDYKKLPAIMEPPVQSAICNPVDGHTIRNYGEIDVSGYAFSGGGRGIISVVVSIDGGKNWHEAQLEPVSPPNVIDPSTLAEGDLALEYRTSRQWAWTLWRVTIPIPDDAAELEIICCARDSSNATQPENCKTITNVRGLLMNAWHRIKVKVRPAE</sequence>
<comment type="subcellular location">
    <subcellularLocation>
        <location evidence="3">Mitochondrion intermembrane space</location>
    </subcellularLocation>
</comment>
<dbReference type="PANTHER" id="PTHR19372:SF7">
    <property type="entry name" value="SULFITE OXIDASE, MITOCHONDRIAL"/>
    <property type="match status" value="1"/>
</dbReference>
<keyword evidence="13" id="KW-0812">Transmembrane</keyword>
<accession>A0A4E0RQN6</accession>
<comment type="cofactor">
    <cofactor evidence="1">
        <name>Mo-molybdopterin</name>
        <dbReference type="ChEBI" id="CHEBI:71302"/>
    </cofactor>
</comment>
<feature type="domain" description="Cytochrome b5 heme-binding" evidence="14">
    <location>
        <begin position="95"/>
        <end position="174"/>
    </location>
</feature>
<dbReference type="Pfam" id="PF03404">
    <property type="entry name" value="Mo-co_dimer"/>
    <property type="match status" value="1"/>
</dbReference>
<dbReference type="Gene3D" id="3.10.120.10">
    <property type="entry name" value="Cytochrome b5-like heme/steroid binding domain"/>
    <property type="match status" value="1"/>
</dbReference>
<keyword evidence="13" id="KW-1133">Transmembrane helix</keyword>
<dbReference type="Gene3D" id="3.90.420.10">
    <property type="entry name" value="Oxidoreductase, molybdopterin-binding domain"/>
    <property type="match status" value="1"/>
</dbReference>
<dbReference type="PROSITE" id="PS50255">
    <property type="entry name" value="CYTOCHROME_B5_2"/>
    <property type="match status" value="1"/>
</dbReference>
<keyword evidence="12" id="KW-0496">Mitochondrion</keyword>
<dbReference type="InterPro" id="IPR018506">
    <property type="entry name" value="Cyt_B5_heme-BS"/>
</dbReference>
<dbReference type="PROSITE" id="PS00191">
    <property type="entry name" value="CYTOCHROME_B5_1"/>
    <property type="match status" value="1"/>
</dbReference>
<dbReference type="GO" id="GO:0030151">
    <property type="term" value="F:molybdenum ion binding"/>
    <property type="evidence" value="ECO:0007669"/>
    <property type="project" value="InterPro"/>
</dbReference>
<keyword evidence="8" id="KW-0349">Heme</keyword>
<dbReference type="FunFam" id="3.90.420.10:FF:000002">
    <property type="entry name" value="sulfite oxidase, mitochondrial"/>
    <property type="match status" value="1"/>
</dbReference>
<dbReference type="SUPFAM" id="SSF56524">
    <property type="entry name" value="Oxidoreductase molybdopterin-binding domain"/>
    <property type="match status" value="1"/>
</dbReference>
<evidence type="ECO:0000256" key="6">
    <source>
        <dbReference type="ARBA" id="ARBA00012505"/>
    </source>
</evidence>
<feature type="transmembrane region" description="Helical" evidence="13">
    <location>
        <begin position="47"/>
        <end position="68"/>
    </location>
</feature>
<comment type="pathway">
    <text evidence="4">Sulfur metabolism.</text>
</comment>
<evidence type="ECO:0000256" key="2">
    <source>
        <dbReference type="ARBA" id="ARBA00001970"/>
    </source>
</evidence>
<dbReference type="InterPro" id="IPR036400">
    <property type="entry name" value="Cyt_B5-like_heme/steroid_sf"/>
</dbReference>
<dbReference type="SMART" id="SM01117">
    <property type="entry name" value="Cyt-b5"/>
    <property type="match status" value="1"/>
</dbReference>
<keyword evidence="10" id="KW-0560">Oxidoreductase</keyword>
<evidence type="ECO:0000256" key="1">
    <source>
        <dbReference type="ARBA" id="ARBA00001924"/>
    </source>
</evidence>
<evidence type="ECO:0000256" key="3">
    <source>
        <dbReference type="ARBA" id="ARBA00004569"/>
    </source>
</evidence>
<evidence type="ECO:0000256" key="9">
    <source>
        <dbReference type="ARBA" id="ARBA00022723"/>
    </source>
</evidence>
<dbReference type="Pfam" id="PF00173">
    <property type="entry name" value="Cyt-b5"/>
    <property type="match status" value="1"/>
</dbReference>
<dbReference type="Gene3D" id="2.60.40.650">
    <property type="match status" value="1"/>
</dbReference>
<evidence type="ECO:0000256" key="4">
    <source>
        <dbReference type="ARBA" id="ARBA00004678"/>
    </source>
</evidence>
<keyword evidence="7" id="KW-0500">Molybdenum</keyword>
<evidence type="ECO:0000256" key="8">
    <source>
        <dbReference type="ARBA" id="ARBA00022617"/>
    </source>
</evidence>
<evidence type="ECO:0000256" key="5">
    <source>
        <dbReference type="ARBA" id="ARBA00004971"/>
    </source>
</evidence>
<dbReference type="InterPro" id="IPR000572">
    <property type="entry name" value="OxRdtase_Mopterin-bd_dom"/>
</dbReference>
<keyword evidence="13" id="KW-0472">Membrane</keyword>
<dbReference type="InterPro" id="IPR014756">
    <property type="entry name" value="Ig_E-set"/>
</dbReference>
<reference evidence="15" key="1">
    <citation type="submission" date="2019-03" db="EMBL/GenBank/DDBJ databases">
        <title>Improved annotation for the trematode Fasciola hepatica.</title>
        <authorList>
            <person name="Choi Y.-J."/>
            <person name="Martin J."/>
            <person name="Mitreva M."/>
        </authorList>
    </citation>
    <scope>NUCLEOTIDE SEQUENCE [LARGE SCALE GENOMIC DNA]</scope>
</reference>
<dbReference type="GO" id="GO:0006790">
    <property type="term" value="P:sulfur compound metabolic process"/>
    <property type="evidence" value="ECO:0007669"/>
    <property type="project" value="UniProtKB-UniPathway"/>
</dbReference>
<proteinExistence type="predicted"/>
<keyword evidence="9" id="KW-0479">Metal-binding</keyword>
<dbReference type="PRINTS" id="PR00407">
    <property type="entry name" value="EUMOPTERIN"/>
</dbReference>
<evidence type="ECO:0000313" key="16">
    <source>
        <dbReference type="Proteomes" id="UP000230066"/>
    </source>
</evidence>
<name>A0A4E0RQN6_FASHE</name>
<dbReference type="AlphaFoldDB" id="A0A4E0RQN6"/>
<comment type="pathway">
    <text evidence="5">Energy metabolism; sulfur metabolism.</text>
</comment>
<dbReference type="GO" id="GO:0020037">
    <property type="term" value="F:heme binding"/>
    <property type="evidence" value="ECO:0007669"/>
    <property type="project" value="InterPro"/>
</dbReference>
<keyword evidence="16" id="KW-1185">Reference proteome</keyword>
<dbReference type="InterPro" id="IPR008335">
    <property type="entry name" value="Mopterin_OxRdtase_euk"/>
</dbReference>
<dbReference type="PANTHER" id="PTHR19372">
    <property type="entry name" value="SULFITE REDUCTASE"/>
    <property type="match status" value="1"/>
</dbReference>
<dbReference type="GO" id="GO:0008482">
    <property type="term" value="F:sulfite oxidase activity"/>
    <property type="evidence" value="ECO:0007669"/>
    <property type="project" value="UniProtKB-EC"/>
</dbReference>
<evidence type="ECO:0000259" key="14">
    <source>
        <dbReference type="PROSITE" id="PS50255"/>
    </source>
</evidence>
<dbReference type="GO" id="GO:0005758">
    <property type="term" value="C:mitochondrial intermembrane space"/>
    <property type="evidence" value="ECO:0007669"/>
    <property type="project" value="UniProtKB-SubCell"/>
</dbReference>
<dbReference type="InterPro" id="IPR001199">
    <property type="entry name" value="Cyt_B5-like_heme/steroid-bd"/>
</dbReference>
<dbReference type="InterPro" id="IPR005066">
    <property type="entry name" value="MoCF_OxRdtse_dimer"/>
</dbReference>
<dbReference type="EC" id="1.8.3.1" evidence="6"/>
<organism evidence="15 16">
    <name type="scientific">Fasciola hepatica</name>
    <name type="common">Liver fluke</name>
    <dbReference type="NCBI Taxonomy" id="6192"/>
    <lineage>
        <taxon>Eukaryota</taxon>
        <taxon>Metazoa</taxon>
        <taxon>Spiralia</taxon>
        <taxon>Lophotrochozoa</taxon>
        <taxon>Platyhelminthes</taxon>
        <taxon>Trematoda</taxon>
        <taxon>Digenea</taxon>
        <taxon>Plagiorchiida</taxon>
        <taxon>Echinostomata</taxon>
        <taxon>Echinostomatoidea</taxon>
        <taxon>Fasciolidae</taxon>
        <taxon>Fasciola</taxon>
    </lineage>
</organism>
<evidence type="ECO:0000256" key="7">
    <source>
        <dbReference type="ARBA" id="ARBA00022505"/>
    </source>
</evidence>
<comment type="caution">
    <text evidence="15">The sequence shown here is derived from an EMBL/GenBank/DDBJ whole genome shotgun (WGS) entry which is preliminary data.</text>
</comment>
<dbReference type="Proteomes" id="UP000230066">
    <property type="component" value="Unassembled WGS sequence"/>
</dbReference>
<keyword evidence="11" id="KW-0408">Iron</keyword>
<dbReference type="UniPathway" id="UPA00096"/>
<evidence type="ECO:0000313" key="15">
    <source>
        <dbReference type="EMBL" id="THD23338.1"/>
    </source>
</evidence>
<evidence type="ECO:0000256" key="12">
    <source>
        <dbReference type="ARBA" id="ARBA00023128"/>
    </source>
</evidence>
<evidence type="ECO:0000256" key="10">
    <source>
        <dbReference type="ARBA" id="ARBA00023002"/>
    </source>
</evidence>
<dbReference type="Pfam" id="PF00174">
    <property type="entry name" value="Oxidored_molyb"/>
    <property type="match status" value="1"/>
</dbReference>
<evidence type="ECO:0000256" key="11">
    <source>
        <dbReference type="ARBA" id="ARBA00023004"/>
    </source>
</evidence>
<gene>
    <name evidence="15" type="ORF">D915_005889</name>
</gene>
<comment type="cofactor">
    <cofactor evidence="2">
        <name>heme b</name>
        <dbReference type="ChEBI" id="CHEBI:60344"/>
    </cofactor>
</comment>
<dbReference type="SUPFAM" id="SSF81296">
    <property type="entry name" value="E set domains"/>
    <property type="match status" value="1"/>
</dbReference>
<dbReference type="GO" id="GO:0043546">
    <property type="term" value="F:molybdopterin cofactor binding"/>
    <property type="evidence" value="ECO:0007669"/>
    <property type="project" value="TreeGrafter"/>
</dbReference>
<dbReference type="FunFam" id="3.10.120.10:FF:000007">
    <property type="entry name" value="Sulfite oxidase, mitochondrial"/>
    <property type="match status" value="1"/>
</dbReference>
<dbReference type="PRINTS" id="PR00363">
    <property type="entry name" value="CYTOCHROMEB5"/>
</dbReference>
<dbReference type="EMBL" id="JXXN02002199">
    <property type="protein sequence ID" value="THD23338.1"/>
    <property type="molecule type" value="Genomic_DNA"/>
</dbReference>
<evidence type="ECO:0000256" key="13">
    <source>
        <dbReference type="SAM" id="Phobius"/>
    </source>
</evidence>
<dbReference type="InterPro" id="IPR036374">
    <property type="entry name" value="OxRdtase_Mopterin-bd_sf"/>
</dbReference>
<dbReference type="SUPFAM" id="SSF55856">
    <property type="entry name" value="Cytochrome b5-like heme/steroid binding domain"/>
    <property type="match status" value="1"/>
</dbReference>